<dbReference type="OrthoDB" id="174569at2"/>
<name>A0A1M4PR89_9FIRM</name>
<dbReference type="Pfam" id="PF00395">
    <property type="entry name" value="SLH"/>
    <property type="match status" value="1"/>
</dbReference>
<dbReference type="RefSeq" id="WP_160113598.1">
    <property type="nucleotide sequence ID" value="NZ_LT669839.1"/>
</dbReference>
<dbReference type="Proteomes" id="UP000245423">
    <property type="component" value="Chromosome 1"/>
</dbReference>
<dbReference type="PROSITE" id="PS51272">
    <property type="entry name" value="SLH"/>
    <property type="match status" value="1"/>
</dbReference>
<keyword evidence="3" id="KW-1185">Reference proteome</keyword>
<proteinExistence type="predicted"/>
<evidence type="ECO:0000259" key="1">
    <source>
        <dbReference type="PROSITE" id="PS51272"/>
    </source>
</evidence>
<gene>
    <name evidence="2" type="ORF">CUESP1_2675</name>
</gene>
<evidence type="ECO:0000313" key="2">
    <source>
        <dbReference type="EMBL" id="SHD78015.1"/>
    </source>
</evidence>
<evidence type="ECO:0000313" key="3">
    <source>
        <dbReference type="Proteomes" id="UP000245423"/>
    </source>
</evidence>
<sequence length="55" mass="6100">MEFDDADKISTNLRGHIAIAKGLGLISGEGNFRPKDNLTREEAAVLIYNILNRDI</sequence>
<protein>
    <recommendedName>
        <fullName evidence="1">SLH domain-containing protein</fullName>
    </recommendedName>
</protein>
<reference evidence="2 3" key="1">
    <citation type="submission" date="2016-11" db="EMBL/GenBank/DDBJ databases">
        <authorList>
            <person name="Manzoor S."/>
        </authorList>
    </citation>
    <scope>NUCLEOTIDE SEQUENCE [LARGE SCALE GENOMIC DNA]</scope>
    <source>
        <strain evidence="2">Clostridium ultunense strain Esp</strain>
    </source>
</reference>
<dbReference type="InterPro" id="IPR001119">
    <property type="entry name" value="SLH_dom"/>
</dbReference>
<feature type="domain" description="SLH" evidence="1">
    <location>
        <begin position="1"/>
        <end position="55"/>
    </location>
</feature>
<accession>A0A1M4PR89</accession>
<organism evidence="2 3">
    <name type="scientific">[Clostridium] ultunense Esp</name>
    <dbReference type="NCBI Taxonomy" id="1288971"/>
    <lineage>
        <taxon>Bacteria</taxon>
        <taxon>Bacillati</taxon>
        <taxon>Bacillota</taxon>
        <taxon>Tissierellia</taxon>
        <taxon>Tissierellales</taxon>
        <taxon>Tepidimicrobiaceae</taxon>
        <taxon>Schnuerera</taxon>
    </lineage>
</organism>
<dbReference type="AlphaFoldDB" id="A0A1M4PR89"/>
<dbReference type="EMBL" id="LT669839">
    <property type="protein sequence ID" value="SHD78015.1"/>
    <property type="molecule type" value="Genomic_DNA"/>
</dbReference>